<evidence type="ECO:0000313" key="1">
    <source>
        <dbReference type="EMBL" id="EPJ40496.1"/>
    </source>
</evidence>
<sequence length="34" mass="3569">MRGQPLGADDLSGVRLARLASRSLCHEGLPDSCS</sequence>
<evidence type="ECO:0000313" key="2">
    <source>
        <dbReference type="Proteomes" id="UP000015001"/>
    </source>
</evidence>
<organism evidence="1 2">
    <name type="scientific">Streptomyces afghaniensis 772</name>
    <dbReference type="NCBI Taxonomy" id="1283301"/>
    <lineage>
        <taxon>Bacteria</taxon>
        <taxon>Bacillati</taxon>
        <taxon>Actinomycetota</taxon>
        <taxon>Actinomycetes</taxon>
        <taxon>Kitasatosporales</taxon>
        <taxon>Streptomycetaceae</taxon>
        <taxon>Streptomyces</taxon>
    </lineage>
</organism>
<keyword evidence="2" id="KW-1185">Reference proteome</keyword>
<gene>
    <name evidence="1" type="ORF">STAFG_2441</name>
</gene>
<dbReference type="EMBL" id="AOPY01001371">
    <property type="protein sequence ID" value="EPJ40496.1"/>
    <property type="molecule type" value="Genomic_DNA"/>
</dbReference>
<name>S4MUR9_9ACTN</name>
<dbReference type="AlphaFoldDB" id="S4MUR9"/>
<dbReference type="HOGENOM" id="CLU_3376223_0_0_11"/>
<proteinExistence type="predicted"/>
<accession>S4MUR9</accession>
<dbReference type="Proteomes" id="UP000015001">
    <property type="component" value="Unassembled WGS sequence"/>
</dbReference>
<comment type="caution">
    <text evidence="1">The sequence shown here is derived from an EMBL/GenBank/DDBJ whole genome shotgun (WGS) entry which is preliminary data.</text>
</comment>
<protein>
    <submittedName>
        <fullName evidence="1">Uncharacterized protein</fullName>
    </submittedName>
</protein>
<reference evidence="1 2" key="1">
    <citation type="submission" date="2013-02" db="EMBL/GenBank/DDBJ databases">
        <title>Draft Genome Sequence of Streptomyces afghaniensis, Which Produces Compounds of the Julimycin B-Complex.</title>
        <authorList>
            <person name="Gruening B.A."/>
            <person name="Praeg A."/>
            <person name="Erxleben A."/>
            <person name="Guenther S."/>
            <person name="Fiedler H.-P."/>
            <person name="Goodfellow M."/>
            <person name="Mueller M."/>
        </authorList>
    </citation>
    <scope>NUCLEOTIDE SEQUENCE [LARGE SCALE GENOMIC DNA]</scope>
    <source>
        <strain evidence="1 2">772</strain>
    </source>
</reference>